<accession>A0A0R2L2M5</accession>
<protein>
    <recommendedName>
        <fullName evidence="3">Antitoxin</fullName>
    </recommendedName>
</protein>
<dbReference type="InterPro" id="IPR013321">
    <property type="entry name" value="Arc_rbn_hlx_hlx"/>
</dbReference>
<evidence type="ECO:0000313" key="1">
    <source>
        <dbReference type="EMBL" id="KRN93756.1"/>
    </source>
</evidence>
<organism evidence="1 2">
    <name type="scientific">Pediococcus stilesii</name>
    <dbReference type="NCBI Taxonomy" id="331679"/>
    <lineage>
        <taxon>Bacteria</taxon>
        <taxon>Bacillati</taxon>
        <taxon>Bacillota</taxon>
        <taxon>Bacilli</taxon>
        <taxon>Lactobacillales</taxon>
        <taxon>Lactobacillaceae</taxon>
        <taxon>Pediococcus</taxon>
    </lineage>
</organism>
<dbReference type="Gene3D" id="1.10.1220.10">
    <property type="entry name" value="Met repressor-like"/>
    <property type="match status" value="1"/>
</dbReference>
<evidence type="ECO:0000313" key="2">
    <source>
        <dbReference type="Proteomes" id="UP000051859"/>
    </source>
</evidence>
<evidence type="ECO:0008006" key="3">
    <source>
        <dbReference type="Google" id="ProtNLM"/>
    </source>
</evidence>
<name>A0A0R2L2M5_9LACO</name>
<dbReference type="RefSeq" id="WP_057803343.1">
    <property type="nucleotide sequence ID" value="NZ_JQBX01000011.1"/>
</dbReference>
<proteinExistence type="predicted"/>
<dbReference type="GO" id="GO:0006355">
    <property type="term" value="P:regulation of DNA-templated transcription"/>
    <property type="evidence" value="ECO:0007669"/>
    <property type="project" value="InterPro"/>
</dbReference>
<dbReference type="AlphaFoldDB" id="A0A0R2L2M5"/>
<dbReference type="Proteomes" id="UP000051859">
    <property type="component" value="Unassembled WGS sequence"/>
</dbReference>
<sequence>MNDQTRDMSVKKETYCEMFGVEPNRVNDDFVKGFFVRHAGEHLEQLKSGYIQMADINAEITHDFSSCEADCERRVLEQY</sequence>
<dbReference type="STRING" id="331679.IV81_GL000334"/>
<reference evidence="1 2" key="1">
    <citation type="journal article" date="2015" name="Genome Announc.">
        <title>Expanding the biotechnology potential of lactobacilli through comparative genomics of 213 strains and associated genera.</title>
        <authorList>
            <person name="Sun Z."/>
            <person name="Harris H.M."/>
            <person name="McCann A."/>
            <person name="Guo C."/>
            <person name="Argimon S."/>
            <person name="Zhang W."/>
            <person name="Yang X."/>
            <person name="Jeffery I.B."/>
            <person name="Cooney J.C."/>
            <person name="Kagawa T.F."/>
            <person name="Liu W."/>
            <person name="Song Y."/>
            <person name="Salvetti E."/>
            <person name="Wrobel A."/>
            <person name="Rasinkangas P."/>
            <person name="Parkhill J."/>
            <person name="Rea M.C."/>
            <person name="O'Sullivan O."/>
            <person name="Ritari J."/>
            <person name="Douillard F.P."/>
            <person name="Paul Ross R."/>
            <person name="Yang R."/>
            <person name="Briner A.E."/>
            <person name="Felis G.E."/>
            <person name="de Vos W.M."/>
            <person name="Barrangou R."/>
            <person name="Klaenhammer T.R."/>
            <person name="Caufield P.W."/>
            <person name="Cui Y."/>
            <person name="Zhang H."/>
            <person name="O'Toole P.W."/>
        </authorList>
    </citation>
    <scope>NUCLEOTIDE SEQUENCE [LARGE SCALE GENOMIC DNA]</scope>
    <source>
        <strain evidence="1 2">DSM 18001</strain>
    </source>
</reference>
<dbReference type="EMBL" id="JQBX01000011">
    <property type="protein sequence ID" value="KRN93756.1"/>
    <property type="molecule type" value="Genomic_DNA"/>
</dbReference>
<keyword evidence="2" id="KW-1185">Reference proteome</keyword>
<comment type="caution">
    <text evidence="1">The sequence shown here is derived from an EMBL/GenBank/DDBJ whole genome shotgun (WGS) entry which is preliminary data.</text>
</comment>
<gene>
    <name evidence="1" type="ORF">IV81_GL000334</name>
</gene>
<dbReference type="PATRIC" id="fig|331679.3.peg.340"/>